<evidence type="ECO:0000256" key="1">
    <source>
        <dbReference type="SAM" id="SignalP"/>
    </source>
</evidence>
<dbReference type="EMBL" id="GL381490">
    <property type="protein sequence ID" value="EGT38403.1"/>
    <property type="molecule type" value="Genomic_DNA"/>
</dbReference>
<evidence type="ECO:0000313" key="2">
    <source>
        <dbReference type="EMBL" id="EGT38403.1"/>
    </source>
</evidence>
<dbReference type="eggNOG" id="ENOG502TDBM">
    <property type="taxonomic scope" value="Eukaryota"/>
</dbReference>
<proteinExistence type="predicted"/>
<dbReference type="HOGENOM" id="CLU_061035_0_0_1"/>
<sequence>MNLTFLLVSCLILLISAKEDVHEFTHIVDMANAIKNLLDEDTTSYKITWDASLALYASERVDTCPVEVSKGEMFVKSEDVLNLSLNLNSTDSFSLDPLPTIAIFRNNAARIHLDIGSRIGCAFKNCSSGNDLFCVFDSRKDAQNRLERQVCVKDLVFPNLCEEKPVDFWRMEQPEFQWNMMQWNEMRRALAKEFSVSGMYQLTWSEEAVRFAHLLGSQCDPICTGTHFHMHPRDLEPLAALWIITHEELDGSKIFGNSTMEMFAPQRKEFGCVPLDPSICKDYSFICVLGPDW</sequence>
<keyword evidence="1" id="KW-0732">Signal</keyword>
<keyword evidence="3" id="KW-1185">Reference proteome</keyword>
<protein>
    <recommendedName>
        <fullName evidence="4">SCP domain-containing protein</fullName>
    </recommendedName>
</protein>
<dbReference type="OrthoDB" id="737510at2759"/>
<evidence type="ECO:0000313" key="3">
    <source>
        <dbReference type="Proteomes" id="UP000008068"/>
    </source>
</evidence>
<name>G0PMR5_CAEBE</name>
<evidence type="ECO:0008006" key="4">
    <source>
        <dbReference type="Google" id="ProtNLM"/>
    </source>
</evidence>
<feature type="chain" id="PRO_5003407677" description="SCP domain-containing protein" evidence="1">
    <location>
        <begin position="18"/>
        <end position="293"/>
    </location>
</feature>
<gene>
    <name evidence="2" type="ORF">CAEBREN_28418</name>
</gene>
<dbReference type="Proteomes" id="UP000008068">
    <property type="component" value="Unassembled WGS sequence"/>
</dbReference>
<dbReference type="InterPro" id="IPR035940">
    <property type="entry name" value="CAP_sf"/>
</dbReference>
<organism evidence="3">
    <name type="scientific">Caenorhabditis brenneri</name>
    <name type="common">Nematode worm</name>
    <dbReference type="NCBI Taxonomy" id="135651"/>
    <lineage>
        <taxon>Eukaryota</taxon>
        <taxon>Metazoa</taxon>
        <taxon>Ecdysozoa</taxon>
        <taxon>Nematoda</taxon>
        <taxon>Chromadorea</taxon>
        <taxon>Rhabditida</taxon>
        <taxon>Rhabditina</taxon>
        <taxon>Rhabditomorpha</taxon>
        <taxon>Rhabditoidea</taxon>
        <taxon>Rhabditidae</taxon>
        <taxon>Peloderinae</taxon>
        <taxon>Caenorhabditis</taxon>
    </lineage>
</organism>
<dbReference type="AlphaFoldDB" id="G0PMR5"/>
<feature type="signal peptide" evidence="1">
    <location>
        <begin position="1"/>
        <end position="17"/>
    </location>
</feature>
<reference evidence="3" key="1">
    <citation type="submission" date="2011-07" db="EMBL/GenBank/DDBJ databases">
        <authorList>
            <consortium name="Caenorhabditis brenneri Sequencing and Analysis Consortium"/>
            <person name="Wilson R.K."/>
        </authorList>
    </citation>
    <scope>NUCLEOTIDE SEQUENCE [LARGE SCALE GENOMIC DNA]</scope>
    <source>
        <strain evidence="3">PB2801</strain>
    </source>
</reference>
<dbReference type="SUPFAM" id="SSF55797">
    <property type="entry name" value="PR-1-like"/>
    <property type="match status" value="2"/>
</dbReference>
<accession>G0PMR5</accession>
<dbReference type="InParanoid" id="G0PMR5"/>